<accession>A0ABR1TWT4</accession>
<sequence>MLHLPTEILSAICCELPNREIKNLRLACSLLKAIARLRLERVFLSANCRNLNVFKAIADHGDGVFRNQVVEIVWDDTILPEDDTQDGESDIGEIEYGDTNFWEDGVKEEQADRDEQKFSGWFSGAHIRAYEDAWVRRRFPALRTITITPAAHGRLFHPLFETPMIRAFPPGFIYNVPRGWPVLGLTPPEAEEWDEDGSDWPAFRTVTSVLARYPHHPLPELRVDAFEIPTGLNVRVFEEPCRALTDFTALVARPSFQRLHLDLLVGAQEHLGWPAFTRGQLAAALSAAKLQSLSIQTNVQSFMDRMEPYCVSLRTIFTPASLASVRHFSLGGFYIREDDLMQILADLPQEFLQTVEFKNLYFVPKEAEDDVNSKSFWHLIERMRDELQWRNVKLTIGVPPGWKMVGQTLWVDVDEFLYRGGDNPFYHRNLMPDLLPGFGTLKDVFDVSNERPNVDRATEKTMEPIQQLMGTLSVITFSPNLFDHCC</sequence>
<name>A0ABR1TWT4_9PEZI</name>
<keyword evidence="3" id="KW-1185">Reference proteome</keyword>
<dbReference type="EMBL" id="JAQQWL010000011">
    <property type="protein sequence ID" value="KAK8050316.1"/>
    <property type="molecule type" value="Genomic_DNA"/>
</dbReference>
<dbReference type="Proteomes" id="UP001480595">
    <property type="component" value="Unassembled WGS sequence"/>
</dbReference>
<evidence type="ECO:0000313" key="2">
    <source>
        <dbReference type="EMBL" id="KAK8050316.1"/>
    </source>
</evidence>
<protein>
    <recommendedName>
        <fullName evidence="1">F-box domain-containing protein</fullName>
    </recommendedName>
</protein>
<dbReference type="RefSeq" id="XP_066712565.1">
    <property type="nucleotide sequence ID" value="XM_066863455.1"/>
</dbReference>
<comment type="caution">
    <text evidence="2">The sequence shown here is derived from an EMBL/GenBank/DDBJ whole genome shotgun (WGS) entry which is preliminary data.</text>
</comment>
<proteinExistence type="predicted"/>
<feature type="domain" description="F-box" evidence="1">
    <location>
        <begin position="1"/>
        <end position="46"/>
    </location>
</feature>
<dbReference type="InterPro" id="IPR001810">
    <property type="entry name" value="F-box_dom"/>
</dbReference>
<evidence type="ECO:0000313" key="3">
    <source>
        <dbReference type="Proteomes" id="UP001480595"/>
    </source>
</evidence>
<organism evidence="2 3">
    <name type="scientific">Apiospora phragmitis</name>
    <dbReference type="NCBI Taxonomy" id="2905665"/>
    <lineage>
        <taxon>Eukaryota</taxon>
        <taxon>Fungi</taxon>
        <taxon>Dikarya</taxon>
        <taxon>Ascomycota</taxon>
        <taxon>Pezizomycotina</taxon>
        <taxon>Sordariomycetes</taxon>
        <taxon>Xylariomycetidae</taxon>
        <taxon>Amphisphaeriales</taxon>
        <taxon>Apiosporaceae</taxon>
        <taxon>Apiospora</taxon>
    </lineage>
</organism>
<gene>
    <name evidence="2" type="ORF">PG994_012046</name>
</gene>
<reference evidence="2 3" key="1">
    <citation type="submission" date="2023-01" db="EMBL/GenBank/DDBJ databases">
        <title>Analysis of 21 Apiospora genomes using comparative genomics revels a genus with tremendous synthesis potential of carbohydrate active enzymes and secondary metabolites.</title>
        <authorList>
            <person name="Sorensen T."/>
        </authorList>
    </citation>
    <scope>NUCLEOTIDE SEQUENCE [LARGE SCALE GENOMIC DNA]</scope>
    <source>
        <strain evidence="2 3">CBS 135458</strain>
    </source>
</reference>
<evidence type="ECO:0000259" key="1">
    <source>
        <dbReference type="PROSITE" id="PS50181"/>
    </source>
</evidence>
<dbReference type="PROSITE" id="PS50181">
    <property type="entry name" value="FBOX"/>
    <property type="match status" value="1"/>
</dbReference>
<dbReference type="GeneID" id="92096518"/>